<reference evidence="1 2" key="1">
    <citation type="submission" date="2018-02" db="EMBL/GenBank/DDBJ databases">
        <title>Draft genome of wild Prunus yedoensis var. nudiflora.</title>
        <authorList>
            <person name="Baek S."/>
            <person name="Kim J.-H."/>
            <person name="Choi K."/>
            <person name="Kim G.-B."/>
            <person name="Cho A."/>
            <person name="Jang H."/>
            <person name="Shin C.-H."/>
            <person name="Yu H.-J."/>
            <person name="Mun J.-H."/>
        </authorList>
    </citation>
    <scope>NUCLEOTIDE SEQUENCE [LARGE SCALE GENOMIC DNA]</scope>
    <source>
        <strain evidence="2">cv. Jeju island</strain>
        <tissue evidence="1">Leaf</tissue>
    </source>
</reference>
<name>A0A314V1F0_PRUYE</name>
<dbReference type="Proteomes" id="UP000250321">
    <property type="component" value="Unassembled WGS sequence"/>
</dbReference>
<keyword evidence="2" id="KW-1185">Reference proteome</keyword>
<dbReference type="PANTHER" id="PTHR33870">
    <property type="entry name" value="CARDIOMYOPATHY-ASSOCIATED PROTEIN"/>
    <property type="match status" value="1"/>
</dbReference>
<comment type="caution">
    <text evidence="1">The sequence shown here is derived from an EMBL/GenBank/DDBJ whole genome shotgun (WGS) entry which is preliminary data.</text>
</comment>
<dbReference type="STRING" id="2094558.A0A314V1F0"/>
<evidence type="ECO:0000313" key="1">
    <source>
        <dbReference type="EMBL" id="PQM43056.1"/>
    </source>
</evidence>
<protein>
    <submittedName>
        <fullName evidence="1">Uncharacterized protein</fullName>
    </submittedName>
</protein>
<evidence type="ECO:0000313" key="2">
    <source>
        <dbReference type="Proteomes" id="UP000250321"/>
    </source>
</evidence>
<dbReference type="PANTHER" id="PTHR33870:SF4">
    <property type="entry name" value="CARDIOMYOPATHY-ASSOCIATED PROTEIN"/>
    <property type="match status" value="1"/>
</dbReference>
<gene>
    <name evidence="1" type="ORF">Pyn_17118</name>
</gene>
<accession>A0A314V1F0</accession>
<organism evidence="1 2">
    <name type="scientific">Prunus yedoensis var. nudiflora</name>
    <dbReference type="NCBI Taxonomy" id="2094558"/>
    <lineage>
        <taxon>Eukaryota</taxon>
        <taxon>Viridiplantae</taxon>
        <taxon>Streptophyta</taxon>
        <taxon>Embryophyta</taxon>
        <taxon>Tracheophyta</taxon>
        <taxon>Spermatophyta</taxon>
        <taxon>Magnoliopsida</taxon>
        <taxon>eudicotyledons</taxon>
        <taxon>Gunneridae</taxon>
        <taxon>Pentapetalae</taxon>
        <taxon>rosids</taxon>
        <taxon>fabids</taxon>
        <taxon>Rosales</taxon>
        <taxon>Rosaceae</taxon>
        <taxon>Amygdaloideae</taxon>
        <taxon>Amygdaleae</taxon>
        <taxon>Prunus</taxon>
    </lineage>
</organism>
<dbReference type="OrthoDB" id="1908091at2759"/>
<sequence length="365" mass="40060">MQADISEMVTPQASTEMYVPFVDQDSEAPGESTEKGTSGFVEINGSTSEVHASDEIERSLGTCNQLNLVCPHLEEEIYLPRKTASSDSSYQSVLSEKMPSSEQEKVLSWSDKSMVEPCFDDHAEALVVNEEVDDVKEIDAGLLSELDAVGDFSVKEVGEPLHTDEPIQDEANVSSTEFGDSNLSESNLELLVPEARSIEDIDMAFKQIQKGLDVEEVILPSIVDNQLEVEASKNNVQTSSEFPIVEARSLEDVVTTLNQVSESSVNVLPQLMDSEDQSTELPLEYIHTVLKQISEGDSVGELPNPSYSNDGSEEVGTTAVGSLEEIASRNIVSSVQEISLHMMLWSKSQKVMLMSHQNQHQIQTD</sequence>
<dbReference type="EMBL" id="PJQY01002727">
    <property type="protein sequence ID" value="PQM43056.1"/>
    <property type="molecule type" value="Genomic_DNA"/>
</dbReference>
<proteinExistence type="predicted"/>
<dbReference type="AlphaFoldDB" id="A0A314V1F0"/>